<comment type="caution">
    <text evidence="2">The sequence shown here is derived from an EMBL/GenBank/DDBJ whole genome shotgun (WGS) entry which is preliminary data.</text>
</comment>
<dbReference type="RefSeq" id="WP_135476522.1">
    <property type="nucleotide sequence ID" value="NZ_SIJK02000003.1"/>
</dbReference>
<dbReference type="EMBL" id="SIJK02000003">
    <property type="protein sequence ID" value="MBP1464639.1"/>
    <property type="molecule type" value="Genomic_DNA"/>
</dbReference>
<dbReference type="Proteomes" id="UP001193081">
    <property type="component" value="Unassembled WGS sequence"/>
</dbReference>
<accession>A0ABS4D5C5</accession>
<evidence type="ECO:0000313" key="3">
    <source>
        <dbReference type="Proteomes" id="UP001193081"/>
    </source>
</evidence>
<keyword evidence="1" id="KW-0812">Transmembrane</keyword>
<reference evidence="2 3" key="1">
    <citation type="submission" date="2021-03" db="EMBL/GenBank/DDBJ databases">
        <authorList>
            <person name="Grouzdev D.S."/>
        </authorList>
    </citation>
    <scope>NUCLEOTIDE SEQUENCE [LARGE SCALE GENOMIC DNA]</scope>
    <source>
        <strain evidence="2 3">M50-1</strain>
    </source>
</reference>
<keyword evidence="1" id="KW-1133">Transmembrane helix</keyword>
<gene>
    <name evidence="2" type="ORF">EYB53_002845</name>
</gene>
<protein>
    <submittedName>
        <fullName evidence="2">Uncharacterized protein</fullName>
    </submittedName>
</protein>
<feature type="transmembrane region" description="Helical" evidence="1">
    <location>
        <begin position="27"/>
        <end position="50"/>
    </location>
</feature>
<organism evidence="2 3">
    <name type="scientific">Candidatus Chloroploca mongolica</name>
    <dbReference type="NCBI Taxonomy" id="2528176"/>
    <lineage>
        <taxon>Bacteria</taxon>
        <taxon>Bacillati</taxon>
        <taxon>Chloroflexota</taxon>
        <taxon>Chloroflexia</taxon>
        <taxon>Chloroflexales</taxon>
        <taxon>Chloroflexineae</taxon>
        <taxon>Oscillochloridaceae</taxon>
        <taxon>Candidatus Chloroploca</taxon>
    </lineage>
</organism>
<evidence type="ECO:0000313" key="2">
    <source>
        <dbReference type="EMBL" id="MBP1464639.1"/>
    </source>
</evidence>
<name>A0ABS4D5C5_9CHLR</name>
<keyword evidence="1" id="KW-0472">Membrane</keyword>
<evidence type="ECO:0000256" key="1">
    <source>
        <dbReference type="SAM" id="Phobius"/>
    </source>
</evidence>
<proteinExistence type="predicted"/>
<sequence>MTDRSALLVEPELPAFEQAVDGVGLPAWFAVVALVLLAVGGVTLWVVWFAMAPSIQLTDPTWFFLCS</sequence>
<keyword evidence="3" id="KW-1185">Reference proteome</keyword>